<keyword evidence="2" id="KW-1185">Reference proteome</keyword>
<organism evidence="1 2">
    <name type="scientific">Candidatus Nanohalococcus occultus</name>
    <dbReference type="NCBI Taxonomy" id="2978047"/>
    <lineage>
        <taxon>Archaea</taxon>
        <taxon>Candidatus Nanohalarchaeota</taxon>
        <taxon>Candidatus Nanohalarchaeota incertae sedis</taxon>
        <taxon>Candidatus Nanohalococcus</taxon>
    </lineage>
</organism>
<evidence type="ECO:0000313" key="1">
    <source>
        <dbReference type="EMBL" id="WEL19513.1"/>
    </source>
</evidence>
<dbReference type="Proteomes" id="UP001218034">
    <property type="component" value="Chromosome"/>
</dbReference>
<proteinExistence type="predicted"/>
<dbReference type="EMBL" id="CP104395">
    <property type="protein sequence ID" value="WEL19513.1"/>
    <property type="molecule type" value="Genomic_DNA"/>
</dbReference>
<reference evidence="1 2" key="1">
    <citation type="submission" date="2022-09" db="EMBL/GenBank/DDBJ databases">
        <title>Xylan utilization by haloarchaea-nanohaloarchaea associations.</title>
        <authorList>
            <person name="Yakimov M."/>
        </authorList>
    </citation>
    <scope>NUCLEOTIDE SEQUENCE [LARGE SCALE GENOMIC DNA]</scope>
    <source>
        <strain evidence="1 2">SVXNc</strain>
    </source>
</reference>
<sequence>MKWTKASVVRHLVEIGLSESNFASEEPFLKYKCLECSQELFHVEEDRYACDNCGCKMEVK</sequence>
<accession>A0ABY8CE86</accession>
<name>A0ABY8CE86_9ARCH</name>
<dbReference type="RefSeq" id="WP_347722383.1">
    <property type="nucleotide sequence ID" value="NZ_CP104395.1"/>
</dbReference>
<gene>
    <name evidence="1" type="ORF">SVXNc_0493</name>
</gene>
<evidence type="ECO:0000313" key="2">
    <source>
        <dbReference type="Proteomes" id="UP001218034"/>
    </source>
</evidence>
<dbReference type="GeneID" id="90589930"/>
<protein>
    <submittedName>
        <fullName evidence="1">Uncharacterized protein</fullName>
    </submittedName>
</protein>